<keyword evidence="1" id="KW-0175">Coiled coil</keyword>
<gene>
    <name evidence="3" type="ORF">EET67_09965</name>
</gene>
<comment type="caution">
    <text evidence="3">The sequence shown here is derived from an EMBL/GenBank/DDBJ whole genome shotgun (WGS) entry which is preliminary data.</text>
</comment>
<evidence type="ECO:0000313" key="4">
    <source>
        <dbReference type="Proteomes" id="UP000281647"/>
    </source>
</evidence>
<dbReference type="Proteomes" id="UP000281647">
    <property type="component" value="Unassembled WGS sequence"/>
</dbReference>
<keyword evidence="4" id="KW-1185">Reference proteome</keyword>
<protein>
    <submittedName>
        <fullName evidence="3">Uncharacterized protein</fullName>
    </submittedName>
</protein>
<dbReference type="EMBL" id="RKST01000008">
    <property type="protein sequence ID" value="RUM97931.1"/>
    <property type="molecule type" value="Genomic_DNA"/>
</dbReference>
<dbReference type="AlphaFoldDB" id="A0A432V6Z2"/>
<evidence type="ECO:0000256" key="1">
    <source>
        <dbReference type="SAM" id="Coils"/>
    </source>
</evidence>
<name>A0A432V6Z2_9HYPH</name>
<keyword evidence="2" id="KW-0472">Membrane</keyword>
<keyword evidence="2" id="KW-0812">Transmembrane</keyword>
<feature type="transmembrane region" description="Helical" evidence="2">
    <location>
        <begin position="7"/>
        <end position="27"/>
    </location>
</feature>
<organism evidence="3 4">
    <name type="scientific">Borborobacter arsenicus</name>
    <dbReference type="NCBI Taxonomy" id="1851146"/>
    <lineage>
        <taxon>Bacteria</taxon>
        <taxon>Pseudomonadati</taxon>
        <taxon>Pseudomonadota</taxon>
        <taxon>Alphaproteobacteria</taxon>
        <taxon>Hyphomicrobiales</taxon>
        <taxon>Phyllobacteriaceae</taxon>
        <taxon>Borborobacter</taxon>
    </lineage>
</organism>
<accession>A0A432V6Z2</accession>
<sequence length="122" mass="13331">MLGQLRLILAGLILVAFLALGIVALWYRGQAFDARAAAAKASAALETAEAVNKAQQAAIGRLRAEAERNDRLTAELAKKLADANAELLDLTESRNELEDADETVRDYLRAPVPDALRRLYDR</sequence>
<dbReference type="RefSeq" id="WP_128626802.1">
    <property type="nucleotide sequence ID" value="NZ_RKST01000008.1"/>
</dbReference>
<evidence type="ECO:0000313" key="3">
    <source>
        <dbReference type="EMBL" id="RUM97931.1"/>
    </source>
</evidence>
<feature type="coiled-coil region" evidence="1">
    <location>
        <begin position="45"/>
        <end position="110"/>
    </location>
</feature>
<keyword evidence="2" id="KW-1133">Transmembrane helix</keyword>
<proteinExistence type="predicted"/>
<dbReference type="OrthoDB" id="8117015at2"/>
<reference evidence="3 4" key="1">
    <citation type="submission" date="2018-11" db="EMBL/GenBank/DDBJ databases">
        <title>Pseudaminobacter arsenicus sp. nov., an arsenic-resistant bacterium isolated from arsenic-rich aquifers.</title>
        <authorList>
            <person name="Mu Y."/>
        </authorList>
    </citation>
    <scope>NUCLEOTIDE SEQUENCE [LARGE SCALE GENOMIC DNA]</scope>
    <source>
        <strain evidence="3 4">CB3</strain>
    </source>
</reference>
<evidence type="ECO:0000256" key="2">
    <source>
        <dbReference type="SAM" id="Phobius"/>
    </source>
</evidence>